<gene>
    <name evidence="1" type="ORF">SAMN02745132_04923</name>
</gene>
<protein>
    <submittedName>
        <fullName evidence="1">Uncharacterized protein</fullName>
    </submittedName>
</protein>
<name>A0A1T4WI82_9GAMM</name>
<evidence type="ECO:0000313" key="2">
    <source>
        <dbReference type="Proteomes" id="UP000190162"/>
    </source>
</evidence>
<reference evidence="2" key="1">
    <citation type="submission" date="2017-02" db="EMBL/GenBank/DDBJ databases">
        <authorList>
            <person name="Varghese N."/>
            <person name="Submissions S."/>
        </authorList>
    </citation>
    <scope>NUCLEOTIDE SEQUENCE [LARGE SCALE GENOMIC DNA]</scope>
    <source>
        <strain evidence="2">DSM 22720</strain>
    </source>
</reference>
<keyword evidence="2" id="KW-1185">Reference proteome</keyword>
<organism evidence="1 2">
    <name type="scientific">Enterovibrio nigricans DSM 22720</name>
    <dbReference type="NCBI Taxonomy" id="1121868"/>
    <lineage>
        <taxon>Bacteria</taxon>
        <taxon>Pseudomonadati</taxon>
        <taxon>Pseudomonadota</taxon>
        <taxon>Gammaproteobacteria</taxon>
        <taxon>Vibrionales</taxon>
        <taxon>Vibrionaceae</taxon>
        <taxon>Enterovibrio</taxon>
    </lineage>
</organism>
<dbReference type="Proteomes" id="UP000190162">
    <property type="component" value="Unassembled WGS sequence"/>
</dbReference>
<evidence type="ECO:0000313" key="1">
    <source>
        <dbReference type="EMBL" id="SKA76361.1"/>
    </source>
</evidence>
<sequence length="57" mass="6899">MLFFEGYLFNNPDKTITLPYEHLLYIRDIMLAHSIHYEYGCANKFHAMYIFICILHI</sequence>
<dbReference type="EMBL" id="FUXU01000220">
    <property type="protein sequence ID" value="SKA76361.1"/>
    <property type="molecule type" value="Genomic_DNA"/>
</dbReference>
<dbReference type="AlphaFoldDB" id="A0A1T4WI82"/>
<proteinExistence type="predicted"/>
<accession>A0A1T4WI82</accession>